<protein>
    <submittedName>
        <fullName evidence="1">Uncharacterized protein</fullName>
    </submittedName>
</protein>
<dbReference type="EnsemblMetazoa" id="Aqu2.1.36369_001">
    <property type="protein sequence ID" value="Aqu2.1.36369_001"/>
    <property type="gene ID" value="Aqu2.1.36369"/>
</dbReference>
<organism evidence="1">
    <name type="scientific">Amphimedon queenslandica</name>
    <name type="common">Sponge</name>
    <dbReference type="NCBI Taxonomy" id="400682"/>
    <lineage>
        <taxon>Eukaryota</taxon>
        <taxon>Metazoa</taxon>
        <taxon>Porifera</taxon>
        <taxon>Demospongiae</taxon>
        <taxon>Heteroscleromorpha</taxon>
        <taxon>Haplosclerida</taxon>
        <taxon>Niphatidae</taxon>
        <taxon>Amphimedon</taxon>
    </lineage>
</organism>
<name>A0A1X7V9B6_AMPQE</name>
<proteinExistence type="predicted"/>
<dbReference type="InParanoid" id="A0A1X7V9B6"/>
<dbReference type="AlphaFoldDB" id="A0A1X7V9B6"/>
<sequence>MTSRSGLWPLGSVIQLRRDIAQLTNFKISEANEIEFDNLYYTINDGEEDPCRVPNLDTALYFQYSDAIDEFKKTYLQGVPTAQTKRTPVLLRANRGYSCSVLASQVIGLAHLCIGEDLGTRFVCLSCITRDMCGVIEDTAFLSSPGESYNQHWL</sequence>
<evidence type="ECO:0000313" key="1">
    <source>
        <dbReference type="EnsemblMetazoa" id="Aqu2.1.36369_001"/>
    </source>
</evidence>
<reference evidence="1" key="1">
    <citation type="submission" date="2017-05" db="UniProtKB">
        <authorList>
            <consortium name="EnsemblMetazoa"/>
        </authorList>
    </citation>
    <scope>IDENTIFICATION</scope>
</reference>
<accession>A0A1X7V9B6</accession>